<evidence type="ECO:0000313" key="7">
    <source>
        <dbReference type="EMBL" id="KAJ4966775.1"/>
    </source>
</evidence>
<dbReference type="InterPro" id="IPR036259">
    <property type="entry name" value="MFS_trans_sf"/>
</dbReference>
<dbReference type="Pfam" id="PF00854">
    <property type="entry name" value="PTR2"/>
    <property type="match status" value="1"/>
</dbReference>
<comment type="similarity">
    <text evidence="2">Belongs to the major facilitator superfamily. Proton-dependent oligopeptide transporter (POT/PTR) (TC 2.A.17) family.</text>
</comment>
<evidence type="ECO:0000256" key="1">
    <source>
        <dbReference type="ARBA" id="ARBA00004141"/>
    </source>
</evidence>
<evidence type="ECO:0000256" key="5">
    <source>
        <dbReference type="ARBA" id="ARBA00023136"/>
    </source>
</evidence>
<comment type="caution">
    <text evidence="7">The sequence shown here is derived from an EMBL/GenBank/DDBJ whole genome shotgun (WGS) entry which is preliminary data.</text>
</comment>
<dbReference type="PANTHER" id="PTHR11654">
    <property type="entry name" value="OLIGOPEPTIDE TRANSPORTER-RELATED"/>
    <property type="match status" value="1"/>
</dbReference>
<sequence length="156" mass="17838">MAVGQGGIKACVSRFGTNQVDNKDEKEKSMVDYFFNRFYFVISIGTFLGVTVEICIQDYVSFTWGCGISCFILFFGLIVYWSRTIRYRFKKCKGSPIVQILQVLVAALGKRKVKSPSIDILYEETPKAARIHHIDQLHWLDKAAIIDKDDIRLMAL</sequence>
<proteinExistence type="inferred from homology"/>
<keyword evidence="3 6" id="KW-0812">Transmembrane</keyword>
<gene>
    <name evidence="7" type="ORF">NE237_018624</name>
</gene>
<evidence type="ECO:0000256" key="2">
    <source>
        <dbReference type="ARBA" id="ARBA00005982"/>
    </source>
</evidence>
<dbReference type="Proteomes" id="UP001141806">
    <property type="component" value="Unassembled WGS sequence"/>
</dbReference>
<dbReference type="GO" id="GO:0016020">
    <property type="term" value="C:membrane"/>
    <property type="evidence" value="ECO:0007669"/>
    <property type="project" value="UniProtKB-SubCell"/>
</dbReference>
<evidence type="ECO:0000313" key="8">
    <source>
        <dbReference type="Proteomes" id="UP001141806"/>
    </source>
</evidence>
<dbReference type="InterPro" id="IPR000109">
    <property type="entry name" value="POT_fam"/>
</dbReference>
<protein>
    <submittedName>
        <fullName evidence="7">Uncharacterized protein</fullName>
    </submittedName>
</protein>
<evidence type="ECO:0000256" key="4">
    <source>
        <dbReference type="ARBA" id="ARBA00022989"/>
    </source>
</evidence>
<keyword evidence="4 6" id="KW-1133">Transmembrane helix</keyword>
<reference evidence="7" key="1">
    <citation type="journal article" date="2023" name="Plant J.">
        <title>The genome of the king protea, Protea cynaroides.</title>
        <authorList>
            <person name="Chang J."/>
            <person name="Duong T.A."/>
            <person name="Schoeman C."/>
            <person name="Ma X."/>
            <person name="Roodt D."/>
            <person name="Barker N."/>
            <person name="Li Z."/>
            <person name="Van de Peer Y."/>
            <person name="Mizrachi E."/>
        </authorList>
    </citation>
    <scope>NUCLEOTIDE SEQUENCE</scope>
    <source>
        <tissue evidence="7">Young leaves</tissue>
    </source>
</reference>
<name>A0A9Q0QP38_9MAGN</name>
<dbReference type="AlphaFoldDB" id="A0A9Q0QP38"/>
<dbReference type="GO" id="GO:0022857">
    <property type="term" value="F:transmembrane transporter activity"/>
    <property type="evidence" value="ECO:0007669"/>
    <property type="project" value="InterPro"/>
</dbReference>
<dbReference type="Gene3D" id="1.20.1250.20">
    <property type="entry name" value="MFS general substrate transporter like domains"/>
    <property type="match status" value="1"/>
</dbReference>
<evidence type="ECO:0000256" key="6">
    <source>
        <dbReference type="SAM" id="Phobius"/>
    </source>
</evidence>
<feature type="transmembrane region" description="Helical" evidence="6">
    <location>
        <begin position="38"/>
        <end position="56"/>
    </location>
</feature>
<comment type="subcellular location">
    <subcellularLocation>
        <location evidence="1">Membrane</location>
        <topology evidence="1">Multi-pass membrane protein</topology>
    </subcellularLocation>
</comment>
<keyword evidence="5 6" id="KW-0472">Membrane</keyword>
<accession>A0A9Q0QP38</accession>
<dbReference type="EMBL" id="JAMYWD010000007">
    <property type="protein sequence ID" value="KAJ4966775.1"/>
    <property type="molecule type" value="Genomic_DNA"/>
</dbReference>
<dbReference type="OrthoDB" id="8904098at2759"/>
<keyword evidence="8" id="KW-1185">Reference proteome</keyword>
<organism evidence="7 8">
    <name type="scientific">Protea cynaroides</name>
    <dbReference type="NCBI Taxonomy" id="273540"/>
    <lineage>
        <taxon>Eukaryota</taxon>
        <taxon>Viridiplantae</taxon>
        <taxon>Streptophyta</taxon>
        <taxon>Embryophyta</taxon>
        <taxon>Tracheophyta</taxon>
        <taxon>Spermatophyta</taxon>
        <taxon>Magnoliopsida</taxon>
        <taxon>Proteales</taxon>
        <taxon>Proteaceae</taxon>
        <taxon>Protea</taxon>
    </lineage>
</organism>
<evidence type="ECO:0000256" key="3">
    <source>
        <dbReference type="ARBA" id="ARBA00022692"/>
    </source>
</evidence>
<feature type="transmembrane region" description="Helical" evidence="6">
    <location>
        <begin position="62"/>
        <end position="81"/>
    </location>
</feature>